<protein>
    <submittedName>
        <fullName evidence="2">Uncharacterized protein</fullName>
    </submittedName>
</protein>
<evidence type="ECO:0000313" key="2">
    <source>
        <dbReference type="EMBL" id="GLZ75476.1"/>
    </source>
</evidence>
<evidence type="ECO:0000256" key="1">
    <source>
        <dbReference type="SAM" id="MobiDB-lite"/>
    </source>
</evidence>
<comment type="caution">
    <text evidence="2">The sequence shown here is derived from an EMBL/GenBank/DDBJ whole genome shotgun (WGS) entry which is preliminary data.</text>
</comment>
<organism evidence="2 3">
    <name type="scientific">Actinorhabdospora filicis</name>
    <dbReference type="NCBI Taxonomy" id="1785913"/>
    <lineage>
        <taxon>Bacteria</taxon>
        <taxon>Bacillati</taxon>
        <taxon>Actinomycetota</taxon>
        <taxon>Actinomycetes</taxon>
        <taxon>Micromonosporales</taxon>
        <taxon>Micromonosporaceae</taxon>
        <taxon>Actinorhabdospora</taxon>
    </lineage>
</organism>
<dbReference type="Proteomes" id="UP001165079">
    <property type="component" value="Unassembled WGS sequence"/>
</dbReference>
<feature type="compositionally biased region" description="Low complexity" evidence="1">
    <location>
        <begin position="1"/>
        <end position="17"/>
    </location>
</feature>
<accession>A0A9W6SIW0</accession>
<evidence type="ECO:0000313" key="3">
    <source>
        <dbReference type="Proteomes" id="UP001165079"/>
    </source>
</evidence>
<proteinExistence type="predicted"/>
<name>A0A9W6SIW0_9ACTN</name>
<dbReference type="EMBL" id="BSTX01000001">
    <property type="protein sequence ID" value="GLZ75476.1"/>
    <property type="molecule type" value="Genomic_DNA"/>
</dbReference>
<gene>
    <name evidence="2" type="ORF">Afil01_02830</name>
</gene>
<feature type="region of interest" description="Disordered" evidence="1">
    <location>
        <begin position="1"/>
        <end position="23"/>
    </location>
</feature>
<feature type="compositionally biased region" description="Basic and acidic residues" evidence="1">
    <location>
        <begin position="52"/>
        <end position="65"/>
    </location>
</feature>
<feature type="region of interest" description="Disordered" evidence="1">
    <location>
        <begin position="52"/>
        <end position="71"/>
    </location>
</feature>
<dbReference type="AlphaFoldDB" id="A0A9W6SIW0"/>
<keyword evidence="3" id="KW-1185">Reference proteome</keyword>
<reference evidence="2" key="1">
    <citation type="submission" date="2023-03" db="EMBL/GenBank/DDBJ databases">
        <title>Actinorhabdospora filicis NBRC 111898.</title>
        <authorList>
            <person name="Ichikawa N."/>
            <person name="Sato H."/>
            <person name="Tonouchi N."/>
        </authorList>
    </citation>
    <scope>NUCLEOTIDE SEQUENCE</scope>
    <source>
        <strain evidence="2">NBRC 111898</strain>
    </source>
</reference>
<sequence>MKVAVRPAAACAGADRATSPDRTKRAVAVKVRARDRIFMACLFCRRSLPERAEGSGLRVDPDATLRKHSSQ</sequence>